<sequence length="217" mass="24657">MSASFHYFLIVAIFFPFTLGADNLNCGNKTEAKPWELCCNGEVYHFTSSILPSKSCNVQPKNANLTFADSAWLAYDCNTVGEDDFVKIQTIRKYHREGLEALDEFCTFGGENSTAGSRGHNSMSIDITTIFSGIQYYQEFHSIIYTLCKIVQFQDMDLKVEEQIDQEFSNGKWGTRITNKNELVQAIRILNVYDAYRKAAGNVCRLDAYRKENAEVL</sequence>
<feature type="chain" id="PRO_5035161953" evidence="1">
    <location>
        <begin position="21"/>
        <end position="217"/>
    </location>
</feature>
<dbReference type="Proteomes" id="UP000708208">
    <property type="component" value="Unassembled WGS sequence"/>
</dbReference>
<keyword evidence="3" id="KW-1185">Reference proteome</keyword>
<keyword evidence="1" id="KW-0732">Signal</keyword>
<evidence type="ECO:0000313" key="3">
    <source>
        <dbReference type="Proteomes" id="UP000708208"/>
    </source>
</evidence>
<name>A0A8J2LCT1_9HEXA</name>
<organism evidence="2 3">
    <name type="scientific">Allacma fusca</name>
    <dbReference type="NCBI Taxonomy" id="39272"/>
    <lineage>
        <taxon>Eukaryota</taxon>
        <taxon>Metazoa</taxon>
        <taxon>Ecdysozoa</taxon>
        <taxon>Arthropoda</taxon>
        <taxon>Hexapoda</taxon>
        <taxon>Collembola</taxon>
        <taxon>Symphypleona</taxon>
        <taxon>Sminthuridae</taxon>
        <taxon>Allacma</taxon>
    </lineage>
</organism>
<gene>
    <name evidence="2" type="ORF">AFUS01_LOCUS30376</name>
</gene>
<proteinExistence type="predicted"/>
<dbReference type="EMBL" id="CAJVCH010464842">
    <property type="protein sequence ID" value="CAG7819963.1"/>
    <property type="molecule type" value="Genomic_DNA"/>
</dbReference>
<evidence type="ECO:0000256" key="1">
    <source>
        <dbReference type="SAM" id="SignalP"/>
    </source>
</evidence>
<dbReference type="AlphaFoldDB" id="A0A8J2LCT1"/>
<reference evidence="2" key="1">
    <citation type="submission" date="2021-06" db="EMBL/GenBank/DDBJ databases">
        <authorList>
            <person name="Hodson N. C."/>
            <person name="Mongue J. A."/>
            <person name="Jaron S. K."/>
        </authorList>
    </citation>
    <scope>NUCLEOTIDE SEQUENCE</scope>
</reference>
<evidence type="ECO:0000313" key="2">
    <source>
        <dbReference type="EMBL" id="CAG7819963.1"/>
    </source>
</evidence>
<feature type="signal peptide" evidence="1">
    <location>
        <begin position="1"/>
        <end position="20"/>
    </location>
</feature>
<accession>A0A8J2LCT1</accession>
<protein>
    <submittedName>
        <fullName evidence="2">Uncharacterized protein</fullName>
    </submittedName>
</protein>
<comment type="caution">
    <text evidence="2">The sequence shown here is derived from an EMBL/GenBank/DDBJ whole genome shotgun (WGS) entry which is preliminary data.</text>
</comment>